<reference evidence="2" key="2">
    <citation type="submission" date="2020-11" db="EMBL/GenBank/DDBJ databases">
        <authorList>
            <person name="McCartney M.A."/>
            <person name="Auch B."/>
            <person name="Kono T."/>
            <person name="Mallez S."/>
            <person name="Becker A."/>
            <person name="Gohl D.M."/>
            <person name="Silverstein K.A.T."/>
            <person name="Koren S."/>
            <person name="Bechman K.B."/>
            <person name="Herman A."/>
            <person name="Abrahante J.E."/>
            <person name="Garbe J."/>
        </authorList>
    </citation>
    <scope>NUCLEOTIDE SEQUENCE</scope>
    <source>
        <strain evidence="2">Duluth1</strain>
        <tissue evidence="2">Whole animal</tissue>
    </source>
</reference>
<reference evidence="2" key="1">
    <citation type="journal article" date="2019" name="bioRxiv">
        <title>The Genome of the Zebra Mussel, Dreissena polymorpha: A Resource for Invasive Species Research.</title>
        <authorList>
            <person name="McCartney M.A."/>
            <person name="Auch B."/>
            <person name="Kono T."/>
            <person name="Mallez S."/>
            <person name="Zhang Y."/>
            <person name="Obille A."/>
            <person name="Becker A."/>
            <person name="Abrahante J.E."/>
            <person name="Garbe J."/>
            <person name="Badalamenti J.P."/>
            <person name="Herman A."/>
            <person name="Mangelson H."/>
            <person name="Liachko I."/>
            <person name="Sullivan S."/>
            <person name="Sone E.D."/>
            <person name="Koren S."/>
            <person name="Silverstein K.A.T."/>
            <person name="Beckman K.B."/>
            <person name="Gohl D.M."/>
        </authorList>
    </citation>
    <scope>NUCLEOTIDE SEQUENCE</scope>
    <source>
        <strain evidence="2">Duluth1</strain>
        <tissue evidence="2">Whole animal</tissue>
    </source>
</reference>
<comment type="caution">
    <text evidence="2">The sequence shown here is derived from an EMBL/GenBank/DDBJ whole genome shotgun (WGS) entry which is preliminary data.</text>
</comment>
<sequence>MVQKLNDEGVPANQIVQISGHKNINSINNYSKLNNQQSMTISDILSDSSRPNSILPRAPARPAMSTHNFGDSCEMPMGRGFFMNSHFHGNVVFNFNRKEQNTLSQQQVQQHSHVHHDSSSPDIVRQSFKRIRMIPSDSDSD</sequence>
<dbReference type="Proteomes" id="UP000828390">
    <property type="component" value="Unassembled WGS sequence"/>
</dbReference>
<dbReference type="AlphaFoldDB" id="A0A9D4CLA0"/>
<protein>
    <submittedName>
        <fullName evidence="2">Uncharacterized protein</fullName>
    </submittedName>
</protein>
<dbReference type="EMBL" id="JAIWYP010000012">
    <property type="protein sequence ID" value="KAH3727459.1"/>
    <property type="molecule type" value="Genomic_DNA"/>
</dbReference>
<evidence type="ECO:0000313" key="3">
    <source>
        <dbReference type="Proteomes" id="UP000828390"/>
    </source>
</evidence>
<evidence type="ECO:0000256" key="1">
    <source>
        <dbReference type="SAM" id="MobiDB-lite"/>
    </source>
</evidence>
<evidence type="ECO:0000313" key="2">
    <source>
        <dbReference type="EMBL" id="KAH3727459.1"/>
    </source>
</evidence>
<organism evidence="2 3">
    <name type="scientific">Dreissena polymorpha</name>
    <name type="common">Zebra mussel</name>
    <name type="synonym">Mytilus polymorpha</name>
    <dbReference type="NCBI Taxonomy" id="45954"/>
    <lineage>
        <taxon>Eukaryota</taxon>
        <taxon>Metazoa</taxon>
        <taxon>Spiralia</taxon>
        <taxon>Lophotrochozoa</taxon>
        <taxon>Mollusca</taxon>
        <taxon>Bivalvia</taxon>
        <taxon>Autobranchia</taxon>
        <taxon>Heteroconchia</taxon>
        <taxon>Euheterodonta</taxon>
        <taxon>Imparidentia</taxon>
        <taxon>Neoheterodontei</taxon>
        <taxon>Myida</taxon>
        <taxon>Dreissenoidea</taxon>
        <taxon>Dreissenidae</taxon>
        <taxon>Dreissena</taxon>
    </lineage>
</organism>
<name>A0A9D4CLA0_DREPO</name>
<accession>A0A9D4CLA0</accession>
<feature type="region of interest" description="Disordered" evidence="1">
    <location>
        <begin position="101"/>
        <end position="123"/>
    </location>
</feature>
<proteinExistence type="predicted"/>
<keyword evidence="3" id="KW-1185">Reference proteome</keyword>
<gene>
    <name evidence="2" type="ORF">DPMN_053395</name>
</gene>